<evidence type="ECO:0000313" key="1">
    <source>
        <dbReference type="EMBL" id="JAD50352.1"/>
    </source>
</evidence>
<reference evidence="1" key="1">
    <citation type="submission" date="2014-09" db="EMBL/GenBank/DDBJ databases">
        <authorList>
            <person name="Magalhaes I.L.F."/>
            <person name="Oliveira U."/>
            <person name="Santos F.R."/>
            <person name="Vidigal T.H.D.A."/>
            <person name="Brescovit A.D."/>
            <person name="Santos A.J."/>
        </authorList>
    </citation>
    <scope>NUCLEOTIDE SEQUENCE</scope>
    <source>
        <tissue evidence="1">Shoot tissue taken approximately 20 cm above the soil surface</tissue>
    </source>
</reference>
<proteinExistence type="predicted"/>
<organism evidence="1">
    <name type="scientific">Arundo donax</name>
    <name type="common">Giant reed</name>
    <name type="synonym">Donax arundinaceus</name>
    <dbReference type="NCBI Taxonomy" id="35708"/>
    <lineage>
        <taxon>Eukaryota</taxon>
        <taxon>Viridiplantae</taxon>
        <taxon>Streptophyta</taxon>
        <taxon>Embryophyta</taxon>
        <taxon>Tracheophyta</taxon>
        <taxon>Spermatophyta</taxon>
        <taxon>Magnoliopsida</taxon>
        <taxon>Liliopsida</taxon>
        <taxon>Poales</taxon>
        <taxon>Poaceae</taxon>
        <taxon>PACMAD clade</taxon>
        <taxon>Arundinoideae</taxon>
        <taxon>Arundineae</taxon>
        <taxon>Arundo</taxon>
    </lineage>
</organism>
<name>A0A0A9ATB6_ARUDO</name>
<reference evidence="1" key="2">
    <citation type="journal article" date="2015" name="Data Brief">
        <title>Shoot transcriptome of the giant reed, Arundo donax.</title>
        <authorList>
            <person name="Barrero R.A."/>
            <person name="Guerrero F.D."/>
            <person name="Moolhuijzen P."/>
            <person name="Goolsby J.A."/>
            <person name="Tidwell J."/>
            <person name="Bellgard S.E."/>
            <person name="Bellgard M.I."/>
        </authorList>
    </citation>
    <scope>NUCLEOTIDE SEQUENCE</scope>
    <source>
        <tissue evidence="1">Shoot tissue taken approximately 20 cm above the soil surface</tissue>
    </source>
</reference>
<dbReference type="EMBL" id="GBRH01247543">
    <property type="protein sequence ID" value="JAD50352.1"/>
    <property type="molecule type" value="Transcribed_RNA"/>
</dbReference>
<protein>
    <submittedName>
        <fullName evidence="1">Uncharacterized protein</fullName>
    </submittedName>
</protein>
<accession>A0A0A9ATB6</accession>
<sequence length="13" mass="1830">MKWKWTWHRRDSI</sequence>